<proteinExistence type="predicted"/>
<protein>
    <submittedName>
        <fullName evidence="2">Uncharacterized protein</fullName>
    </submittedName>
</protein>
<evidence type="ECO:0000256" key="1">
    <source>
        <dbReference type="SAM" id="MobiDB-lite"/>
    </source>
</evidence>
<evidence type="ECO:0000313" key="2">
    <source>
        <dbReference type="EMBL" id="KAK7611490.1"/>
    </source>
</evidence>
<feature type="region of interest" description="Disordered" evidence="1">
    <location>
        <begin position="260"/>
        <end position="284"/>
    </location>
</feature>
<accession>A0ABR1N8F7</accession>
<comment type="caution">
    <text evidence="2">The sequence shown here is derived from an EMBL/GenBank/DDBJ whole genome shotgun (WGS) entry which is preliminary data.</text>
</comment>
<keyword evidence="3" id="KW-1185">Reference proteome</keyword>
<sequence>MPVWAPAVACMRTAVSHSPTQGTRLLLSPCVPFTPLCFAPQLTWVHTLLHRSSPESLGLQSLPCLSPWPGIRSVTARAEGTLLLVSPYLFLDASKSSRHCSRRQASKRNLQSTQKPSEGGLPTCVHHWSILHVAMRARRSSARLFRWSTSRPTTNCSVPFLLFLVAPSLAASAVAKEPSSPSRTRIIASIRDARHETCLLLAVQRRLVRQQVVSLLRGQVLTPHSVSSLAFSSHRTRDALTVGFRCGSFQERSGAGRRLASTAWNDMGSGEEGSKSKDWGKQMGPGTRVDRVRILRAVPSARFVASPVYTHG</sequence>
<dbReference type="Proteomes" id="UP001367316">
    <property type="component" value="Unassembled WGS sequence"/>
</dbReference>
<name>A0ABR1N8F7_9PEZI</name>
<gene>
    <name evidence="2" type="ORF">JOL62DRAFT_572502</name>
</gene>
<reference evidence="2 3" key="1">
    <citation type="submission" date="2024-04" db="EMBL/GenBank/DDBJ databases">
        <title>Phyllosticta paracitricarpa is synonymous to the EU quarantine fungus P. citricarpa based on phylogenomic analyses.</title>
        <authorList>
            <consortium name="Lawrence Berkeley National Laboratory"/>
            <person name="Van ingen-buijs V.A."/>
            <person name="Van westerhoven A.C."/>
            <person name="Haridas S."/>
            <person name="Skiadas P."/>
            <person name="Martin F."/>
            <person name="Groenewald J.Z."/>
            <person name="Crous P.W."/>
            <person name="Seidl M.F."/>
        </authorList>
    </citation>
    <scope>NUCLEOTIDE SEQUENCE [LARGE SCALE GENOMIC DNA]</scope>
    <source>
        <strain evidence="2 3">CBS 141358</strain>
    </source>
</reference>
<organism evidence="2 3">
    <name type="scientific">Phyllosticta paracitricarpa</name>
    <dbReference type="NCBI Taxonomy" id="2016321"/>
    <lineage>
        <taxon>Eukaryota</taxon>
        <taxon>Fungi</taxon>
        <taxon>Dikarya</taxon>
        <taxon>Ascomycota</taxon>
        <taxon>Pezizomycotina</taxon>
        <taxon>Dothideomycetes</taxon>
        <taxon>Dothideomycetes incertae sedis</taxon>
        <taxon>Botryosphaeriales</taxon>
        <taxon>Phyllostictaceae</taxon>
        <taxon>Phyllosticta</taxon>
    </lineage>
</organism>
<evidence type="ECO:0000313" key="3">
    <source>
        <dbReference type="Proteomes" id="UP001367316"/>
    </source>
</evidence>
<dbReference type="EMBL" id="JBBPBF010000013">
    <property type="protein sequence ID" value="KAK7611490.1"/>
    <property type="molecule type" value="Genomic_DNA"/>
</dbReference>